<comment type="cofactor">
    <cofactor evidence="1">
        <name>pyridoxal 5'-phosphate</name>
        <dbReference type="ChEBI" id="CHEBI:597326"/>
    </cofactor>
</comment>
<reference evidence="5" key="1">
    <citation type="submission" date="2015-07" db="EMBL/GenBank/DDBJ databases">
        <title>Draft genome sequence of Streptomyces sp. CMAA 1322, a bacterium isolated from Caatinga biome, from dry forest semiarid of Brazil.</title>
        <authorList>
            <person name="Santos S.N."/>
            <person name="Gacesa R."/>
            <person name="Taketani R.G."/>
            <person name="Long P.F."/>
            <person name="Melo I.S."/>
        </authorList>
    </citation>
    <scope>NUCLEOTIDE SEQUENCE [LARGE SCALE GENOMIC DNA]</scope>
    <source>
        <strain evidence="5">CMAA 1322</strain>
    </source>
</reference>
<dbReference type="STRING" id="1678637.AC230_23775"/>
<evidence type="ECO:0000256" key="2">
    <source>
        <dbReference type="ARBA" id="ARBA00022898"/>
    </source>
</evidence>
<evidence type="ECO:0000259" key="3">
    <source>
        <dbReference type="Pfam" id="PF00291"/>
    </source>
</evidence>
<dbReference type="InterPro" id="IPR036052">
    <property type="entry name" value="TrpB-like_PALP_sf"/>
</dbReference>
<evidence type="ECO:0000313" key="5">
    <source>
        <dbReference type="Proteomes" id="UP000037288"/>
    </source>
</evidence>
<sequence length="330" mass="34838">MPPPLDTAVEESAALAAYPGLRAFRARLGGTPLLEVPGPPGGARVMAKCEFANPFGSVKDRTAYSLLCAAVDAHGDDPAPLRILDASGGSMARALARLGALMGVEVRVVVPASVPESLQAELRSAGARVELTDPEEFLQGIIRRSEEIAAEEPGWTLLSQHRNVANVAAHEFFTGREIIGQLDGAAPACWVAAVGSGGTLTGVARALRSRFPGVAVVGVTPEELPYGTELPPNGLAKFAGAGGFGNGLRQPFVEHLVREMRSVQVSYDRSLDGTLEFRERTGRKIGASSAANWLTAREVAREYGPEETVVTLFADAGSQEDWARAESRGR</sequence>
<dbReference type="Pfam" id="PF00291">
    <property type="entry name" value="PALP"/>
    <property type="match status" value="1"/>
</dbReference>
<keyword evidence="2" id="KW-0663">Pyridoxal phosphate</keyword>
<gene>
    <name evidence="4" type="ORF">AC230_23775</name>
</gene>
<feature type="domain" description="Tryptophan synthase beta chain-like PALP" evidence="3">
    <location>
        <begin position="28"/>
        <end position="315"/>
    </location>
</feature>
<accession>A0A0K9XB35</accession>
<dbReference type="EMBL" id="LFXA01000017">
    <property type="protein sequence ID" value="KNB50306.1"/>
    <property type="molecule type" value="Genomic_DNA"/>
</dbReference>
<dbReference type="PANTHER" id="PTHR10314">
    <property type="entry name" value="CYSTATHIONINE BETA-SYNTHASE"/>
    <property type="match status" value="1"/>
</dbReference>
<evidence type="ECO:0000256" key="1">
    <source>
        <dbReference type="ARBA" id="ARBA00001933"/>
    </source>
</evidence>
<dbReference type="AlphaFoldDB" id="A0A0K9XB35"/>
<organism evidence="4 5">
    <name type="scientific">Streptomyces caatingaensis</name>
    <dbReference type="NCBI Taxonomy" id="1678637"/>
    <lineage>
        <taxon>Bacteria</taxon>
        <taxon>Bacillati</taxon>
        <taxon>Actinomycetota</taxon>
        <taxon>Actinomycetes</taxon>
        <taxon>Kitasatosporales</taxon>
        <taxon>Streptomycetaceae</taxon>
        <taxon>Streptomyces</taxon>
    </lineage>
</organism>
<name>A0A0K9XB35_9ACTN</name>
<dbReference type="Gene3D" id="3.40.50.1100">
    <property type="match status" value="2"/>
</dbReference>
<dbReference type="GO" id="GO:1901605">
    <property type="term" value="P:alpha-amino acid metabolic process"/>
    <property type="evidence" value="ECO:0007669"/>
    <property type="project" value="UniProtKB-ARBA"/>
</dbReference>
<evidence type="ECO:0000313" key="4">
    <source>
        <dbReference type="EMBL" id="KNB50306.1"/>
    </source>
</evidence>
<dbReference type="PATRIC" id="fig|1678637.3.peg.5092"/>
<proteinExistence type="predicted"/>
<keyword evidence="5" id="KW-1185">Reference proteome</keyword>
<dbReference type="InterPro" id="IPR050214">
    <property type="entry name" value="Cys_Synth/Cystath_Beta-Synth"/>
</dbReference>
<protein>
    <recommendedName>
        <fullName evidence="3">Tryptophan synthase beta chain-like PALP domain-containing protein</fullName>
    </recommendedName>
</protein>
<comment type="caution">
    <text evidence="4">The sequence shown here is derived from an EMBL/GenBank/DDBJ whole genome shotgun (WGS) entry which is preliminary data.</text>
</comment>
<dbReference type="Proteomes" id="UP000037288">
    <property type="component" value="Unassembled WGS sequence"/>
</dbReference>
<dbReference type="InterPro" id="IPR001926">
    <property type="entry name" value="TrpB-like_PALP"/>
</dbReference>
<dbReference type="SUPFAM" id="SSF53686">
    <property type="entry name" value="Tryptophan synthase beta subunit-like PLP-dependent enzymes"/>
    <property type="match status" value="1"/>
</dbReference>